<dbReference type="InterPro" id="IPR016032">
    <property type="entry name" value="Sig_transdc_resp-reg_C-effctor"/>
</dbReference>
<gene>
    <name evidence="5" type="ORF">AB7P39_00920</name>
</gene>
<reference evidence="5 6" key="1">
    <citation type="submission" date="2024-08" db="EMBL/GenBank/DDBJ databases">
        <title>Heavy metals resistant antinobacteria isolated from wastewater.</title>
        <authorList>
            <person name="Roman Ponce B."/>
            <person name="Blanco Mercado M.A."/>
            <person name="Avila Aldana I.N."/>
            <person name="Morales Arrieta S."/>
        </authorList>
    </citation>
    <scope>NUCLEOTIDE SEQUENCE [LARGE SCALE GENOMIC DNA]</scope>
    <source>
        <strain evidence="6">sma-1</strain>
    </source>
</reference>
<protein>
    <submittedName>
        <fullName evidence="5">Response regulator transcription factor</fullName>
    </submittedName>
</protein>
<dbReference type="PANTHER" id="PTHR44688">
    <property type="entry name" value="DNA-BINDING TRANSCRIPTIONAL ACTIVATOR DEVR_DOSR"/>
    <property type="match status" value="1"/>
</dbReference>
<evidence type="ECO:0000313" key="5">
    <source>
        <dbReference type="EMBL" id="MFB8891395.1"/>
    </source>
</evidence>
<dbReference type="InterPro" id="IPR036388">
    <property type="entry name" value="WH-like_DNA-bd_sf"/>
</dbReference>
<dbReference type="PROSITE" id="PS00622">
    <property type="entry name" value="HTH_LUXR_1"/>
    <property type="match status" value="1"/>
</dbReference>
<evidence type="ECO:0000256" key="3">
    <source>
        <dbReference type="ARBA" id="ARBA00023163"/>
    </source>
</evidence>
<keyword evidence="1" id="KW-0805">Transcription regulation</keyword>
<dbReference type="InterPro" id="IPR000792">
    <property type="entry name" value="Tscrpt_reg_LuxR_C"/>
</dbReference>
<dbReference type="CDD" id="cd06170">
    <property type="entry name" value="LuxR_C_like"/>
    <property type="match status" value="1"/>
</dbReference>
<dbReference type="RefSeq" id="WP_112617658.1">
    <property type="nucleotide sequence ID" value="NZ_JBHLHV010000001.1"/>
</dbReference>
<keyword evidence="3" id="KW-0804">Transcription</keyword>
<dbReference type="PRINTS" id="PR00038">
    <property type="entry name" value="HTHLUXR"/>
</dbReference>
<feature type="domain" description="HTH luxR-type" evidence="4">
    <location>
        <begin position="45"/>
        <end position="110"/>
    </location>
</feature>
<keyword evidence="6" id="KW-1185">Reference proteome</keyword>
<evidence type="ECO:0000256" key="1">
    <source>
        <dbReference type="ARBA" id="ARBA00023015"/>
    </source>
</evidence>
<dbReference type="Pfam" id="PF00196">
    <property type="entry name" value="GerE"/>
    <property type="match status" value="1"/>
</dbReference>
<evidence type="ECO:0000313" key="6">
    <source>
        <dbReference type="Proteomes" id="UP001589643"/>
    </source>
</evidence>
<sequence length="111" mass="12442">MAAEALKYFNLAAHLYRDHGDNDRAAACREAARELADTNVRRTRRDRTAMLLTPREREIVQLIAADMSNGDIAAKLVLSVRTVENHIRNIRRKTGASTRGEIVALASTNKR</sequence>
<dbReference type="PANTHER" id="PTHR44688:SF16">
    <property type="entry name" value="DNA-BINDING TRANSCRIPTIONAL ACTIVATOR DEVR_DOSR"/>
    <property type="match status" value="1"/>
</dbReference>
<comment type="caution">
    <text evidence="5">The sequence shown here is derived from an EMBL/GenBank/DDBJ whole genome shotgun (WGS) entry which is preliminary data.</text>
</comment>
<evidence type="ECO:0000259" key="4">
    <source>
        <dbReference type="PROSITE" id="PS50043"/>
    </source>
</evidence>
<dbReference type="Gene3D" id="1.10.10.10">
    <property type="entry name" value="Winged helix-like DNA-binding domain superfamily/Winged helix DNA-binding domain"/>
    <property type="match status" value="1"/>
</dbReference>
<dbReference type="SUPFAM" id="SSF46894">
    <property type="entry name" value="C-terminal effector domain of the bipartite response regulators"/>
    <property type="match status" value="1"/>
</dbReference>
<name>A0ABV5EN98_9MICO</name>
<dbReference type="SMART" id="SM00421">
    <property type="entry name" value="HTH_LUXR"/>
    <property type="match status" value="1"/>
</dbReference>
<dbReference type="Proteomes" id="UP001589643">
    <property type="component" value="Unassembled WGS sequence"/>
</dbReference>
<accession>A0ABV5EN98</accession>
<proteinExistence type="predicted"/>
<dbReference type="PROSITE" id="PS50043">
    <property type="entry name" value="HTH_LUXR_2"/>
    <property type="match status" value="1"/>
</dbReference>
<dbReference type="EMBL" id="JBHLHV010000001">
    <property type="protein sequence ID" value="MFB8891395.1"/>
    <property type="molecule type" value="Genomic_DNA"/>
</dbReference>
<keyword evidence="2" id="KW-0238">DNA-binding</keyword>
<organism evidence="5 6">
    <name type="scientific">Microbacterium plantarum</name>
    <dbReference type="NCBI Taxonomy" id="1816425"/>
    <lineage>
        <taxon>Bacteria</taxon>
        <taxon>Bacillati</taxon>
        <taxon>Actinomycetota</taxon>
        <taxon>Actinomycetes</taxon>
        <taxon>Micrococcales</taxon>
        <taxon>Microbacteriaceae</taxon>
        <taxon>Microbacterium</taxon>
    </lineage>
</organism>
<evidence type="ECO:0000256" key="2">
    <source>
        <dbReference type="ARBA" id="ARBA00023125"/>
    </source>
</evidence>